<evidence type="ECO:0000313" key="7">
    <source>
        <dbReference type="EMBL" id="GGB85766.1"/>
    </source>
</evidence>
<evidence type="ECO:0000256" key="1">
    <source>
        <dbReference type="ARBA" id="ARBA00023015"/>
    </source>
</evidence>
<feature type="domain" description="HTH tetR-type" evidence="6">
    <location>
        <begin position="26"/>
        <end position="86"/>
    </location>
</feature>
<protein>
    <submittedName>
        <fullName evidence="7">TetR family transcriptional regulator</fullName>
    </submittedName>
</protein>
<evidence type="ECO:0000256" key="4">
    <source>
        <dbReference type="PROSITE-ProRule" id="PRU00335"/>
    </source>
</evidence>
<dbReference type="RefSeq" id="WP_188766987.1">
    <property type="nucleotide sequence ID" value="NZ_BMHK01000001.1"/>
</dbReference>
<keyword evidence="8" id="KW-1185">Reference proteome</keyword>
<dbReference type="GO" id="GO:0003700">
    <property type="term" value="F:DNA-binding transcription factor activity"/>
    <property type="evidence" value="ECO:0007669"/>
    <property type="project" value="TreeGrafter"/>
</dbReference>
<reference evidence="7" key="1">
    <citation type="journal article" date="2014" name="Int. J. Syst. Evol. Microbiol.">
        <title>Complete genome sequence of Corynebacterium casei LMG S-19264T (=DSM 44701T), isolated from a smear-ripened cheese.</title>
        <authorList>
            <consortium name="US DOE Joint Genome Institute (JGI-PGF)"/>
            <person name="Walter F."/>
            <person name="Albersmeier A."/>
            <person name="Kalinowski J."/>
            <person name="Ruckert C."/>
        </authorList>
    </citation>
    <scope>NUCLEOTIDE SEQUENCE</scope>
    <source>
        <strain evidence="7">CGMCC 1.15095</strain>
    </source>
</reference>
<dbReference type="Gene3D" id="1.10.357.10">
    <property type="entry name" value="Tetracycline Repressor, domain 2"/>
    <property type="match status" value="1"/>
</dbReference>
<keyword evidence="1" id="KW-0805">Transcription regulation</keyword>
<feature type="DNA-binding region" description="H-T-H motif" evidence="4">
    <location>
        <begin position="49"/>
        <end position="68"/>
    </location>
</feature>
<dbReference type="EMBL" id="BMHK01000001">
    <property type="protein sequence ID" value="GGB85766.1"/>
    <property type="molecule type" value="Genomic_DNA"/>
</dbReference>
<dbReference type="InterPro" id="IPR050109">
    <property type="entry name" value="HTH-type_TetR-like_transc_reg"/>
</dbReference>
<evidence type="ECO:0000256" key="2">
    <source>
        <dbReference type="ARBA" id="ARBA00023125"/>
    </source>
</evidence>
<keyword evidence="2 4" id="KW-0238">DNA-binding</keyword>
<keyword evidence="3" id="KW-0804">Transcription</keyword>
<dbReference type="GO" id="GO:0000976">
    <property type="term" value="F:transcription cis-regulatory region binding"/>
    <property type="evidence" value="ECO:0007669"/>
    <property type="project" value="TreeGrafter"/>
</dbReference>
<dbReference type="InterPro" id="IPR036271">
    <property type="entry name" value="Tet_transcr_reg_TetR-rel_C_sf"/>
</dbReference>
<reference evidence="7" key="2">
    <citation type="submission" date="2020-09" db="EMBL/GenBank/DDBJ databases">
        <authorList>
            <person name="Sun Q."/>
            <person name="Zhou Y."/>
        </authorList>
    </citation>
    <scope>NUCLEOTIDE SEQUENCE</scope>
    <source>
        <strain evidence="7">CGMCC 1.15095</strain>
    </source>
</reference>
<name>A0A916TNS8_9SPHN</name>
<dbReference type="InterPro" id="IPR039536">
    <property type="entry name" value="TetR_C_Proteobacteria"/>
</dbReference>
<dbReference type="PANTHER" id="PTHR30055:SF234">
    <property type="entry name" value="HTH-TYPE TRANSCRIPTIONAL REGULATOR BETI"/>
    <property type="match status" value="1"/>
</dbReference>
<evidence type="ECO:0000256" key="3">
    <source>
        <dbReference type="ARBA" id="ARBA00023163"/>
    </source>
</evidence>
<proteinExistence type="predicted"/>
<evidence type="ECO:0000313" key="8">
    <source>
        <dbReference type="Proteomes" id="UP000608154"/>
    </source>
</evidence>
<dbReference type="InterPro" id="IPR023772">
    <property type="entry name" value="DNA-bd_HTH_TetR-type_CS"/>
</dbReference>
<dbReference type="PANTHER" id="PTHR30055">
    <property type="entry name" value="HTH-TYPE TRANSCRIPTIONAL REGULATOR RUTR"/>
    <property type="match status" value="1"/>
</dbReference>
<dbReference type="PROSITE" id="PS01081">
    <property type="entry name" value="HTH_TETR_1"/>
    <property type="match status" value="1"/>
</dbReference>
<dbReference type="InterPro" id="IPR009057">
    <property type="entry name" value="Homeodomain-like_sf"/>
</dbReference>
<dbReference type="PRINTS" id="PR00455">
    <property type="entry name" value="HTHTETR"/>
</dbReference>
<evidence type="ECO:0000256" key="5">
    <source>
        <dbReference type="SAM" id="MobiDB-lite"/>
    </source>
</evidence>
<dbReference type="FunFam" id="1.10.10.60:FF:000141">
    <property type="entry name" value="TetR family transcriptional regulator"/>
    <property type="match status" value="1"/>
</dbReference>
<dbReference type="Proteomes" id="UP000608154">
    <property type="component" value="Unassembled WGS sequence"/>
</dbReference>
<dbReference type="SUPFAM" id="SSF48498">
    <property type="entry name" value="Tetracyclin repressor-like, C-terminal domain"/>
    <property type="match status" value="1"/>
</dbReference>
<dbReference type="SUPFAM" id="SSF46689">
    <property type="entry name" value="Homeodomain-like"/>
    <property type="match status" value="1"/>
</dbReference>
<feature type="region of interest" description="Disordered" evidence="5">
    <location>
        <begin position="1"/>
        <end position="24"/>
    </location>
</feature>
<dbReference type="Pfam" id="PF00440">
    <property type="entry name" value="TetR_N"/>
    <property type="match status" value="1"/>
</dbReference>
<dbReference type="Pfam" id="PF14246">
    <property type="entry name" value="TetR_C_7"/>
    <property type="match status" value="1"/>
</dbReference>
<organism evidence="7 8">
    <name type="scientific">Novosphingobium endophyticum</name>
    <dbReference type="NCBI Taxonomy" id="1955250"/>
    <lineage>
        <taxon>Bacteria</taxon>
        <taxon>Pseudomonadati</taxon>
        <taxon>Pseudomonadota</taxon>
        <taxon>Alphaproteobacteria</taxon>
        <taxon>Sphingomonadales</taxon>
        <taxon>Sphingomonadaceae</taxon>
        <taxon>Novosphingobium</taxon>
    </lineage>
</organism>
<dbReference type="AlphaFoldDB" id="A0A916TNS8"/>
<comment type="caution">
    <text evidence="7">The sequence shown here is derived from an EMBL/GenBank/DDBJ whole genome shotgun (WGS) entry which is preliminary data.</text>
</comment>
<dbReference type="InterPro" id="IPR001647">
    <property type="entry name" value="HTH_TetR"/>
</dbReference>
<accession>A0A916TNS8</accession>
<dbReference type="PROSITE" id="PS50977">
    <property type="entry name" value="HTH_TETR_2"/>
    <property type="match status" value="1"/>
</dbReference>
<gene>
    <name evidence="7" type="ORF">GCM10011494_00050</name>
</gene>
<sequence length="223" mass="25288">MIANPRSRSVQKKAHPQGRPTADRATEIDQAILGAALEQFLDHGFEGATIEGVAKQARVSKGTVYARFPGKDALFRQVIEHSLATWSVRAGQFDHDKPDDLAGRLRFHAWAFKRMFCSRDVKRFTRMMERASDQFPELAAFWLARGSRRYRELVARDLADAGGPDAGEVQWTFVADMFLHALSGWLRTESLVRELGEDEVTRYIEKLVETVMRSMGRNSDTTI</sequence>
<evidence type="ECO:0000259" key="6">
    <source>
        <dbReference type="PROSITE" id="PS50977"/>
    </source>
</evidence>